<organism evidence="1 2">
    <name type="scientific">Gossypium davidsonii</name>
    <name type="common">Davidson's cotton</name>
    <name type="synonym">Gossypium klotzschianum subsp. davidsonii</name>
    <dbReference type="NCBI Taxonomy" id="34287"/>
    <lineage>
        <taxon>Eukaryota</taxon>
        <taxon>Viridiplantae</taxon>
        <taxon>Streptophyta</taxon>
        <taxon>Embryophyta</taxon>
        <taxon>Tracheophyta</taxon>
        <taxon>Spermatophyta</taxon>
        <taxon>Magnoliopsida</taxon>
        <taxon>eudicotyledons</taxon>
        <taxon>Gunneridae</taxon>
        <taxon>Pentapetalae</taxon>
        <taxon>rosids</taxon>
        <taxon>malvids</taxon>
        <taxon>Malvales</taxon>
        <taxon>Malvaceae</taxon>
        <taxon>Malvoideae</taxon>
        <taxon>Gossypium</taxon>
    </lineage>
</organism>
<gene>
    <name evidence="1" type="ORF">Godav_021052</name>
</gene>
<sequence>MLQVINLMKKILQQMKKKIYKYQNQWILVKHIIILMKKEN</sequence>
<dbReference type="AlphaFoldDB" id="A0A7J8R5B8"/>
<dbReference type="EMBL" id="JABFAC010000003">
    <property type="protein sequence ID" value="MBA0608895.1"/>
    <property type="molecule type" value="Genomic_DNA"/>
</dbReference>
<comment type="caution">
    <text evidence="1">The sequence shown here is derived from an EMBL/GenBank/DDBJ whole genome shotgun (WGS) entry which is preliminary data.</text>
</comment>
<keyword evidence="2" id="KW-1185">Reference proteome</keyword>
<accession>A0A7J8R5B8</accession>
<evidence type="ECO:0000313" key="2">
    <source>
        <dbReference type="Proteomes" id="UP000593561"/>
    </source>
</evidence>
<proteinExistence type="predicted"/>
<evidence type="ECO:0000313" key="1">
    <source>
        <dbReference type="EMBL" id="MBA0608895.1"/>
    </source>
</evidence>
<reference evidence="1 2" key="1">
    <citation type="journal article" date="2019" name="Genome Biol. Evol.">
        <title>Insights into the evolution of the New World diploid cottons (Gossypium, subgenus Houzingenia) based on genome sequencing.</title>
        <authorList>
            <person name="Grover C.E."/>
            <person name="Arick M.A. 2nd"/>
            <person name="Thrash A."/>
            <person name="Conover J.L."/>
            <person name="Sanders W.S."/>
            <person name="Peterson D.G."/>
            <person name="Frelichowski J.E."/>
            <person name="Scheffler J.A."/>
            <person name="Scheffler B.E."/>
            <person name="Wendel J.F."/>
        </authorList>
    </citation>
    <scope>NUCLEOTIDE SEQUENCE [LARGE SCALE GENOMIC DNA]</scope>
    <source>
        <strain evidence="1">27</strain>
        <tissue evidence="1">Leaf</tissue>
    </source>
</reference>
<protein>
    <submittedName>
        <fullName evidence="1">Uncharacterized protein</fullName>
    </submittedName>
</protein>
<dbReference type="Proteomes" id="UP000593561">
    <property type="component" value="Unassembled WGS sequence"/>
</dbReference>
<name>A0A7J8R5B8_GOSDV</name>